<gene>
    <name evidence="1" type="ORF">DVB73_19425</name>
</gene>
<evidence type="ECO:0000313" key="2">
    <source>
        <dbReference type="Proteomes" id="UP000256503"/>
    </source>
</evidence>
<reference evidence="1 2" key="1">
    <citation type="submission" date="2018-07" db="EMBL/GenBank/DDBJ databases">
        <title>Complete genome sequence of a Pseudomonas plecoglossicida strain pathogenic to the marine fish, Larimichthys crocea.</title>
        <authorList>
            <person name="Tao Z."/>
        </authorList>
    </citation>
    <scope>NUCLEOTIDE SEQUENCE [LARGE SCALE GENOMIC DNA]</scope>
    <source>
        <strain evidence="1 2">XSDHY-P</strain>
    </source>
</reference>
<protein>
    <submittedName>
        <fullName evidence="1">Uncharacterized protein</fullName>
    </submittedName>
</protein>
<accession>A0AAD0VU28</accession>
<organism evidence="1 2">
    <name type="scientific">Pseudomonas plecoglossicida</name>
    <dbReference type="NCBI Taxonomy" id="70775"/>
    <lineage>
        <taxon>Bacteria</taxon>
        <taxon>Pseudomonadati</taxon>
        <taxon>Pseudomonadota</taxon>
        <taxon>Gammaproteobacteria</taxon>
        <taxon>Pseudomonadales</taxon>
        <taxon>Pseudomonadaceae</taxon>
        <taxon>Pseudomonas</taxon>
    </lineage>
</organism>
<dbReference type="RefSeq" id="WP_016392882.1">
    <property type="nucleotide sequence ID" value="NZ_CP031146.1"/>
</dbReference>
<sequence length="267" mass="30400">MEKAKSSFPGLLANLHIGEETLWVKAVSLIEQDPELAKHSVLIERCMDLLFRFTHEHPVENKDIVTIQQLGVRLFHGLAAAMRLLLGGYAQHSVMIQRDLLETIFLLEFFNLNPDQITPWRNSDTTTRQRNYGPIHIRSALDARDGFKEKKRAAQYKLFCEMGSHPTPAGFQLLAPAGRGAHCGPFIEKAQFAAVLSELARLALQAGGAFARFFNATCVKTIESKIDWFEASNNWFEHFYHHSYDSAELEEMKQMLKTLQEHAKTQM</sequence>
<proteinExistence type="predicted"/>
<dbReference type="EMBL" id="CP031146">
    <property type="protein sequence ID" value="AXM97799.1"/>
    <property type="molecule type" value="Genomic_DNA"/>
</dbReference>
<evidence type="ECO:0000313" key="1">
    <source>
        <dbReference type="EMBL" id="AXM97799.1"/>
    </source>
</evidence>
<dbReference type="AlphaFoldDB" id="A0AAD0VU28"/>
<dbReference type="Proteomes" id="UP000256503">
    <property type="component" value="Chromosome"/>
</dbReference>
<dbReference type="GeneID" id="49615595"/>
<name>A0AAD0VU28_PSEDL</name>